<organism evidence="1 2">
    <name type="scientific">Caerostris extrusa</name>
    <name type="common">Bark spider</name>
    <name type="synonym">Caerostris bankana</name>
    <dbReference type="NCBI Taxonomy" id="172846"/>
    <lineage>
        <taxon>Eukaryota</taxon>
        <taxon>Metazoa</taxon>
        <taxon>Ecdysozoa</taxon>
        <taxon>Arthropoda</taxon>
        <taxon>Chelicerata</taxon>
        <taxon>Arachnida</taxon>
        <taxon>Araneae</taxon>
        <taxon>Araneomorphae</taxon>
        <taxon>Entelegynae</taxon>
        <taxon>Araneoidea</taxon>
        <taxon>Araneidae</taxon>
        <taxon>Caerostris</taxon>
    </lineage>
</organism>
<keyword evidence="2" id="KW-1185">Reference proteome</keyword>
<accession>A0AAV4RM39</accession>
<dbReference type="AlphaFoldDB" id="A0AAV4RM39"/>
<sequence>MRFAGYIYRMDPSSFTLYTFGTRTRDWVRLRRTDCVEADFKILRLTNWETVADPPWAFESIKEEGLCWHWDIFFSQYFYKFQHNLKII</sequence>
<protein>
    <submittedName>
        <fullName evidence="1">Uncharacterized protein</fullName>
    </submittedName>
</protein>
<reference evidence="1 2" key="1">
    <citation type="submission" date="2021-06" db="EMBL/GenBank/DDBJ databases">
        <title>Caerostris extrusa draft genome.</title>
        <authorList>
            <person name="Kono N."/>
            <person name="Arakawa K."/>
        </authorList>
    </citation>
    <scope>NUCLEOTIDE SEQUENCE [LARGE SCALE GENOMIC DNA]</scope>
</reference>
<name>A0AAV4RM39_CAEEX</name>
<gene>
    <name evidence="1" type="ORF">CEXT_592201</name>
</gene>
<dbReference type="Proteomes" id="UP001054945">
    <property type="component" value="Unassembled WGS sequence"/>
</dbReference>
<evidence type="ECO:0000313" key="1">
    <source>
        <dbReference type="EMBL" id="GIY21371.1"/>
    </source>
</evidence>
<proteinExistence type="predicted"/>
<dbReference type="EMBL" id="BPLR01008011">
    <property type="protein sequence ID" value="GIY21371.1"/>
    <property type="molecule type" value="Genomic_DNA"/>
</dbReference>
<comment type="caution">
    <text evidence="1">The sequence shown here is derived from an EMBL/GenBank/DDBJ whole genome shotgun (WGS) entry which is preliminary data.</text>
</comment>
<evidence type="ECO:0000313" key="2">
    <source>
        <dbReference type="Proteomes" id="UP001054945"/>
    </source>
</evidence>